<feature type="transmembrane region" description="Helical" evidence="1">
    <location>
        <begin position="147"/>
        <end position="167"/>
    </location>
</feature>
<sequence length="397" mass="44272">MNPHITVMDCRLIELERAFHGYKFFGVPLLSATPQSLTSAGLGDDPGSYYFVSLLATHLNMGLGPAIDLFYHALIAIGFIFGLIGVFAAYRQNSCRIVGFLYLYRIASLALETGDVYIAFSFAALSVIPLSLYFFADLDGEKRVSSLKLLIPFMILSGLIIAIANSIRSHSGTGVLIFVLVLILSRGYFSRLRRSGLVITLFLGVLAVNLFFSHQISVRDAFLSKENPGCSRISSTAPFWHIAYLGLGYLKNEYVDEAAIARVREIAPDAAYLSEEYGNVLKREVLGKLFNEPLEVGRVVFSKMLVVIDYFFIFCNFGLMFILLTKCNRPLEAAFILSLAFNSLFVIISIPRVRYLLGFASIASIYAFVKINQYIMTRKRDDSAELLQESLQPVIIE</sequence>
<dbReference type="Proteomes" id="UP000233256">
    <property type="component" value="Unassembled WGS sequence"/>
</dbReference>
<evidence type="ECO:0000256" key="1">
    <source>
        <dbReference type="SAM" id="Phobius"/>
    </source>
</evidence>
<feature type="transmembrane region" description="Helical" evidence="1">
    <location>
        <begin position="69"/>
        <end position="88"/>
    </location>
</feature>
<evidence type="ECO:0008006" key="4">
    <source>
        <dbReference type="Google" id="ProtNLM"/>
    </source>
</evidence>
<comment type="caution">
    <text evidence="2">The sequence shown here is derived from an EMBL/GenBank/DDBJ whole genome shotgun (WGS) entry which is preliminary data.</text>
</comment>
<protein>
    <recommendedName>
        <fullName evidence="4">Glycosyltransferase RgtA/B/C/D-like domain-containing protein</fullName>
    </recommendedName>
</protein>
<reference evidence="2 3" key="1">
    <citation type="journal article" date="2017" name="ISME J.">
        <title>Potential for microbial H2 and metal transformations associated with novel bacteria and archaea in deep terrestrial subsurface sediments.</title>
        <authorList>
            <person name="Hernsdorf A.W."/>
            <person name="Amano Y."/>
            <person name="Miyakawa K."/>
            <person name="Ise K."/>
            <person name="Suzuki Y."/>
            <person name="Anantharaman K."/>
            <person name="Probst A."/>
            <person name="Burstein D."/>
            <person name="Thomas B.C."/>
            <person name="Banfield J.F."/>
        </authorList>
    </citation>
    <scope>NUCLEOTIDE SEQUENCE [LARGE SCALE GENOMIC DNA]</scope>
    <source>
        <strain evidence="2">HGW-Wallbacteria-1</strain>
    </source>
</reference>
<evidence type="ECO:0000313" key="2">
    <source>
        <dbReference type="EMBL" id="PKK88961.1"/>
    </source>
</evidence>
<feature type="transmembrane region" description="Helical" evidence="1">
    <location>
        <begin position="356"/>
        <end position="375"/>
    </location>
</feature>
<proteinExistence type="predicted"/>
<name>A0A2N1PKV6_9BACT</name>
<organism evidence="2 3">
    <name type="scientific">Candidatus Wallbacteria bacterium HGW-Wallbacteria-1</name>
    <dbReference type="NCBI Taxonomy" id="2013854"/>
    <lineage>
        <taxon>Bacteria</taxon>
        <taxon>Candidatus Walliibacteriota</taxon>
    </lineage>
</organism>
<feature type="transmembrane region" description="Helical" evidence="1">
    <location>
        <begin position="196"/>
        <end position="216"/>
    </location>
</feature>
<dbReference type="EMBL" id="PGXC01000029">
    <property type="protein sequence ID" value="PKK88961.1"/>
    <property type="molecule type" value="Genomic_DNA"/>
</dbReference>
<keyword evidence="1" id="KW-0812">Transmembrane</keyword>
<feature type="transmembrane region" description="Helical" evidence="1">
    <location>
        <begin position="117"/>
        <end position="135"/>
    </location>
</feature>
<keyword evidence="1" id="KW-1133">Transmembrane helix</keyword>
<accession>A0A2N1PKV6</accession>
<dbReference type="AlphaFoldDB" id="A0A2N1PKV6"/>
<keyword evidence="1" id="KW-0472">Membrane</keyword>
<evidence type="ECO:0000313" key="3">
    <source>
        <dbReference type="Proteomes" id="UP000233256"/>
    </source>
</evidence>
<feature type="transmembrane region" description="Helical" evidence="1">
    <location>
        <begin position="173"/>
        <end position="189"/>
    </location>
</feature>
<gene>
    <name evidence="2" type="ORF">CVV64_16455</name>
</gene>
<feature type="transmembrane region" description="Helical" evidence="1">
    <location>
        <begin position="304"/>
        <end position="324"/>
    </location>
</feature>
<feature type="transmembrane region" description="Helical" evidence="1">
    <location>
        <begin position="331"/>
        <end position="350"/>
    </location>
</feature>